<reference evidence="2" key="1">
    <citation type="submission" date="2022-06" db="EMBL/GenBank/DDBJ databases">
        <authorList>
            <person name="Berger JAMES D."/>
            <person name="Berger JAMES D."/>
        </authorList>
    </citation>
    <scope>NUCLEOTIDE SEQUENCE [LARGE SCALE GENOMIC DNA]</scope>
</reference>
<feature type="compositionally biased region" description="Basic and acidic residues" evidence="1">
    <location>
        <begin position="319"/>
        <end position="329"/>
    </location>
</feature>
<dbReference type="AlphaFoldDB" id="A0AA85JCX3"/>
<feature type="compositionally biased region" description="Basic and acidic residues" evidence="1">
    <location>
        <begin position="223"/>
        <end position="238"/>
    </location>
</feature>
<name>A0AA85JCX3_TRIRE</name>
<feature type="compositionally biased region" description="Polar residues" evidence="1">
    <location>
        <begin position="297"/>
        <end position="307"/>
    </location>
</feature>
<accession>A0AA85JCX3</accession>
<feature type="compositionally biased region" description="Low complexity" evidence="1">
    <location>
        <begin position="131"/>
        <end position="144"/>
    </location>
</feature>
<organism evidence="2 3">
    <name type="scientific">Trichobilharzia regenti</name>
    <name type="common">Nasal bird schistosome</name>
    <dbReference type="NCBI Taxonomy" id="157069"/>
    <lineage>
        <taxon>Eukaryota</taxon>
        <taxon>Metazoa</taxon>
        <taxon>Spiralia</taxon>
        <taxon>Lophotrochozoa</taxon>
        <taxon>Platyhelminthes</taxon>
        <taxon>Trematoda</taxon>
        <taxon>Digenea</taxon>
        <taxon>Strigeidida</taxon>
        <taxon>Schistosomatoidea</taxon>
        <taxon>Schistosomatidae</taxon>
        <taxon>Trichobilharzia</taxon>
    </lineage>
</organism>
<evidence type="ECO:0000256" key="1">
    <source>
        <dbReference type="SAM" id="MobiDB-lite"/>
    </source>
</evidence>
<protein>
    <recommendedName>
        <fullName evidence="4">Supervillin</fullName>
    </recommendedName>
</protein>
<sequence length="507" mass="55365">MLPGTTVLQPQVAIVAVDPETLRAILSGTFNTQSLFPPANIANPVMTSSLNLPTQTSGNNNMPSSVPAVAASHQIAEPEVTSQSESGGAGIQRKKPEEENKYVKVSSPGNDSNNALSTQSSMKPIQKPGANYSSSTLPSQNSSNIASQTPAPKLGNPPRTLRFLEKSEPGETITQSEECQRSGMHTGREPKKLNPSSFIFRSRKSVTEETSKTLENDATNDLEPWKAGDADTLGRRQEVSSISAYYEQMKRRNNRPLSAYKPTTESQRPSTISPSSLKSSGGSPNFDGSPVNRRSTHQLTRGHTIASSKPDCPRSSTFSEERAQVKETDPSIMTVAERARQWQLAQLTGQRDSRYSTSGFIDQDLVDCQELVPVEDRVKMFDTGVATSRQTEKNPALTSELKELRERKQVKFGDDNPVKSSVPLKSTNLANKSVASVTLQAKRLNHVNPRRPHSSVNLQRIKQEPLQTGLIQKPTNNISPIVQQSNSNLKIAPVKGIQQSNGDELTR</sequence>
<feature type="compositionally biased region" description="Basic and acidic residues" evidence="1">
    <location>
        <begin position="205"/>
        <end position="215"/>
    </location>
</feature>
<evidence type="ECO:0008006" key="4">
    <source>
        <dbReference type="Google" id="ProtNLM"/>
    </source>
</evidence>
<dbReference type="Proteomes" id="UP000050795">
    <property type="component" value="Unassembled WGS sequence"/>
</dbReference>
<feature type="compositionally biased region" description="Low complexity" evidence="1">
    <location>
        <begin position="269"/>
        <end position="284"/>
    </location>
</feature>
<feature type="region of interest" description="Disordered" evidence="1">
    <location>
        <begin position="50"/>
        <end position="331"/>
    </location>
</feature>
<reference evidence="3" key="2">
    <citation type="submission" date="2023-11" db="UniProtKB">
        <authorList>
            <consortium name="WormBaseParasite"/>
        </authorList>
    </citation>
    <scope>IDENTIFICATION</scope>
</reference>
<evidence type="ECO:0000313" key="3">
    <source>
        <dbReference type="WBParaSite" id="TREG1_140270.1"/>
    </source>
</evidence>
<feature type="compositionally biased region" description="Polar residues" evidence="1">
    <location>
        <begin position="107"/>
        <end position="123"/>
    </location>
</feature>
<dbReference type="WBParaSite" id="TREG1_140270.1">
    <property type="protein sequence ID" value="TREG1_140270.1"/>
    <property type="gene ID" value="TREG1_140270"/>
</dbReference>
<evidence type="ECO:0000313" key="2">
    <source>
        <dbReference type="Proteomes" id="UP000050795"/>
    </source>
</evidence>
<proteinExistence type="predicted"/>
<keyword evidence="2" id="KW-1185">Reference proteome</keyword>
<feature type="compositionally biased region" description="Polar residues" evidence="1">
    <location>
        <begin position="50"/>
        <end position="64"/>
    </location>
</feature>